<evidence type="ECO:0000313" key="1">
    <source>
        <dbReference type="EMBL" id="EGG51464.1"/>
    </source>
</evidence>
<keyword evidence="2" id="KW-1185">Reference proteome</keyword>
<gene>
    <name evidence="1" type="ORF">HMPREF9442_02748</name>
</gene>
<evidence type="ECO:0000313" key="2">
    <source>
        <dbReference type="Proteomes" id="UP000005546"/>
    </source>
</evidence>
<accession>F3QX14</accession>
<comment type="caution">
    <text evidence="1">The sequence shown here is derived from an EMBL/GenBank/DDBJ whole genome shotgun (WGS) entry which is preliminary data.</text>
</comment>
<protein>
    <submittedName>
        <fullName evidence="1">Uncharacterized protein</fullName>
    </submittedName>
</protein>
<proteinExistence type="predicted"/>
<organism evidence="1 2">
    <name type="scientific">Paraprevotella xylaniphila YIT 11841</name>
    <dbReference type="NCBI Taxonomy" id="762982"/>
    <lineage>
        <taxon>Bacteria</taxon>
        <taxon>Pseudomonadati</taxon>
        <taxon>Bacteroidota</taxon>
        <taxon>Bacteroidia</taxon>
        <taxon>Bacteroidales</taxon>
        <taxon>Prevotellaceae</taxon>
        <taxon>Paraprevotella</taxon>
    </lineage>
</organism>
<dbReference type="Proteomes" id="UP000005546">
    <property type="component" value="Unassembled WGS sequence"/>
</dbReference>
<dbReference type="STRING" id="762982.HMPREF9442_02748"/>
<dbReference type="HOGENOM" id="CLU_2684517_0_0_10"/>
<sequence>MANTKVGRKAKRAFPVSVVFSAFTVVISVESRVYRFCPTGWGRVRREMGQVGRCVNITKIRMPLAEGSESISGD</sequence>
<dbReference type="EMBL" id="AFBR01000083">
    <property type="protein sequence ID" value="EGG51464.1"/>
    <property type="molecule type" value="Genomic_DNA"/>
</dbReference>
<dbReference type="AlphaFoldDB" id="F3QX14"/>
<name>F3QX14_9BACT</name>
<reference evidence="1 2" key="1">
    <citation type="submission" date="2011-02" db="EMBL/GenBank/DDBJ databases">
        <authorList>
            <person name="Weinstock G."/>
            <person name="Sodergren E."/>
            <person name="Clifton S."/>
            <person name="Fulton L."/>
            <person name="Fulton B."/>
            <person name="Courtney L."/>
            <person name="Fronick C."/>
            <person name="Harrison M."/>
            <person name="Strong C."/>
            <person name="Farmer C."/>
            <person name="Delahaunty K."/>
            <person name="Markovic C."/>
            <person name="Hall O."/>
            <person name="Minx P."/>
            <person name="Tomlinson C."/>
            <person name="Mitreva M."/>
            <person name="Hou S."/>
            <person name="Chen J."/>
            <person name="Wollam A."/>
            <person name="Pepin K.H."/>
            <person name="Johnson M."/>
            <person name="Bhonagiri V."/>
            <person name="Zhang X."/>
            <person name="Suruliraj S."/>
            <person name="Warren W."/>
            <person name="Chinwalla A."/>
            <person name="Mardis E.R."/>
            <person name="Wilson R.K."/>
        </authorList>
    </citation>
    <scope>NUCLEOTIDE SEQUENCE [LARGE SCALE GENOMIC DNA]</scope>
    <source>
        <strain evidence="1 2">YIT 11841</strain>
    </source>
</reference>